<keyword evidence="3" id="KW-0378">Hydrolase</keyword>
<feature type="region of interest" description="Disordered" evidence="1">
    <location>
        <begin position="383"/>
        <end position="429"/>
    </location>
</feature>
<dbReference type="GO" id="GO:0004519">
    <property type="term" value="F:endonuclease activity"/>
    <property type="evidence" value="ECO:0007669"/>
    <property type="project" value="UniProtKB-KW"/>
</dbReference>
<dbReference type="Proteomes" id="UP000253508">
    <property type="component" value="Unassembled WGS sequence"/>
</dbReference>
<evidence type="ECO:0000259" key="2">
    <source>
        <dbReference type="SMART" id="SM00507"/>
    </source>
</evidence>
<evidence type="ECO:0000313" key="4">
    <source>
        <dbReference type="Proteomes" id="UP000253508"/>
    </source>
</evidence>
<sequence>MDILGGAVEQIEVVRDLLGSADNVAGTTPQLGDDDVMGKMRRLGDDAVFDISQHIADARRALDSVEAVAIGVIAERSSREAGQDGLAQKRGHRNAAALVQTITGSGKAAANQRIRVGRAVLEGAPAGGERPDPWHAPIASALLSGEISTEQSDAIRMGLDAPPEGMEDAWRGAARDLVREAAERTLEELRAQARLLRDLMDPDGAERRFLARYDARSFRSWTTAEGIHRASIVFDDEGFATVSTIESAALRPRRGGPRFVDSAEIEAAKKLVDDPRTNDQLLYDLMLDLLNAGAVADAETVHGTRKAGVRMVTIVNDPPPPTHPREIAPVSEGRTDPGGQSREIALISTGTADPDGKAREISSVSTGTAGAGAGAREIASISTDNGRTRRGAAAAVDSTSSDIDQRAGGARHRDAAGPPPGENRYGAGGMKPRGGYTEDGMRPLPQAAIEQRICDTGTVKVTVDGSGDPLNVGRESRLFTSPQRVALAARDGGCRWPGCESPASHCEAHHIDPYSEGGRTDIDRGILLCRFHHMHLHHQKWRITRDGKAEFVLRGPNGETREMPRRAGLRHLFENYEPPPRRFRQQE</sequence>
<feature type="domain" description="HNH nuclease" evidence="2">
    <location>
        <begin position="482"/>
        <end position="534"/>
    </location>
</feature>
<proteinExistence type="predicted"/>
<gene>
    <name evidence="3" type="ORF">DTO57_13660</name>
</gene>
<evidence type="ECO:0000313" key="3">
    <source>
        <dbReference type="EMBL" id="RCK56920.1"/>
    </source>
</evidence>
<name>A0A367XUN7_9MICO</name>
<dbReference type="AlphaFoldDB" id="A0A367XUN7"/>
<organism evidence="3 4">
    <name type="scientific">Microbacterium sorbitolivorans</name>
    <dbReference type="NCBI Taxonomy" id="1867410"/>
    <lineage>
        <taxon>Bacteria</taxon>
        <taxon>Bacillati</taxon>
        <taxon>Actinomycetota</taxon>
        <taxon>Actinomycetes</taxon>
        <taxon>Micrococcales</taxon>
        <taxon>Microbacteriaceae</taxon>
        <taxon>Microbacterium</taxon>
    </lineage>
</organism>
<reference evidence="3 4" key="1">
    <citation type="submission" date="2018-07" db="EMBL/GenBank/DDBJ databases">
        <title>Microbacterium endoborsara sp. nov., a novel actinobacterium isolated from Borszczowia aralocaspica.</title>
        <authorList>
            <person name="An D."/>
        </authorList>
    </citation>
    <scope>NUCLEOTIDE SEQUENCE [LARGE SCALE GENOMIC DNA]</scope>
    <source>
        <strain evidence="3 4">C1.15228</strain>
    </source>
</reference>
<dbReference type="InterPro" id="IPR003615">
    <property type="entry name" value="HNH_nuc"/>
</dbReference>
<comment type="caution">
    <text evidence="3">The sequence shown here is derived from an EMBL/GenBank/DDBJ whole genome shotgun (WGS) entry which is preliminary data.</text>
</comment>
<feature type="region of interest" description="Disordered" evidence="1">
    <location>
        <begin position="313"/>
        <end position="370"/>
    </location>
</feature>
<dbReference type="EMBL" id="QORO01000006">
    <property type="protein sequence ID" value="RCK56920.1"/>
    <property type="molecule type" value="Genomic_DNA"/>
</dbReference>
<protein>
    <submittedName>
        <fullName evidence="3">HNH endonuclease</fullName>
    </submittedName>
</protein>
<accession>A0A367XUN7</accession>
<dbReference type="Gene3D" id="1.10.30.50">
    <property type="match status" value="1"/>
</dbReference>
<dbReference type="CDD" id="cd00085">
    <property type="entry name" value="HNHc"/>
    <property type="match status" value="1"/>
</dbReference>
<dbReference type="SMART" id="SM00507">
    <property type="entry name" value="HNHc"/>
    <property type="match status" value="1"/>
</dbReference>
<evidence type="ECO:0000256" key="1">
    <source>
        <dbReference type="SAM" id="MobiDB-lite"/>
    </source>
</evidence>
<keyword evidence="4" id="KW-1185">Reference proteome</keyword>
<keyword evidence="3" id="KW-0540">Nuclease</keyword>
<dbReference type="RefSeq" id="WP_114118792.1">
    <property type="nucleotide sequence ID" value="NZ_KZ848477.1"/>
</dbReference>
<dbReference type="OrthoDB" id="5177627at2"/>
<keyword evidence="3" id="KW-0255">Endonuclease</keyword>